<accession>A0A1F6XMJ4</accession>
<protein>
    <recommendedName>
        <fullName evidence="2">Putative gluconeogenesis factor</fullName>
    </recommendedName>
</protein>
<dbReference type="GO" id="GO:0043743">
    <property type="term" value="F:LPPG:FO 2-phospho-L-lactate transferase activity"/>
    <property type="evidence" value="ECO:0007669"/>
    <property type="project" value="InterPro"/>
</dbReference>
<evidence type="ECO:0000313" key="3">
    <source>
        <dbReference type="EMBL" id="OGI95228.1"/>
    </source>
</evidence>
<comment type="similarity">
    <text evidence="2">Belongs to the gluconeogenesis factor family.</text>
</comment>
<dbReference type="CDD" id="cd07187">
    <property type="entry name" value="YvcK_like"/>
    <property type="match status" value="1"/>
</dbReference>
<dbReference type="GO" id="GO:0008360">
    <property type="term" value="P:regulation of cell shape"/>
    <property type="evidence" value="ECO:0007669"/>
    <property type="project" value="UniProtKB-UniRule"/>
</dbReference>
<dbReference type="SUPFAM" id="SSF142338">
    <property type="entry name" value="CofD-like"/>
    <property type="match status" value="1"/>
</dbReference>
<evidence type="ECO:0000256" key="1">
    <source>
        <dbReference type="ARBA" id="ARBA00022490"/>
    </source>
</evidence>
<comment type="caution">
    <text evidence="3">The sequence shown here is derived from an EMBL/GenBank/DDBJ whole genome shotgun (WGS) entry which is preliminary data.</text>
</comment>
<dbReference type="Proteomes" id="UP000178104">
    <property type="component" value="Unassembled WGS sequence"/>
</dbReference>
<reference evidence="3 4" key="1">
    <citation type="journal article" date="2016" name="Nat. Commun.">
        <title>Thousands of microbial genomes shed light on interconnected biogeochemical processes in an aquifer system.</title>
        <authorList>
            <person name="Anantharaman K."/>
            <person name="Brown C.T."/>
            <person name="Hug L.A."/>
            <person name="Sharon I."/>
            <person name="Castelle C.J."/>
            <person name="Probst A.J."/>
            <person name="Thomas B.C."/>
            <person name="Singh A."/>
            <person name="Wilkins M.J."/>
            <person name="Karaoz U."/>
            <person name="Brodie E.L."/>
            <person name="Williams K.H."/>
            <person name="Hubbard S.S."/>
            <person name="Banfield J.F."/>
        </authorList>
    </citation>
    <scope>NUCLEOTIDE SEQUENCE [LARGE SCALE GENOMIC DNA]</scope>
</reference>
<dbReference type="Gene3D" id="3.40.50.10680">
    <property type="entry name" value="CofD-like domains"/>
    <property type="match status" value="1"/>
</dbReference>
<comment type="subcellular location">
    <subcellularLocation>
        <location evidence="2">Cytoplasm</location>
    </subcellularLocation>
</comment>
<dbReference type="HAMAP" id="MF_00973">
    <property type="entry name" value="Gluconeogen_factor"/>
    <property type="match status" value="1"/>
</dbReference>
<dbReference type="InterPro" id="IPR038136">
    <property type="entry name" value="CofD-like_dom_sf"/>
</dbReference>
<dbReference type="PANTHER" id="PTHR30135:SF3">
    <property type="entry name" value="GLUCONEOGENESIS FACTOR-RELATED"/>
    <property type="match status" value="1"/>
</dbReference>
<dbReference type="EMBL" id="MFVE01000006">
    <property type="protein sequence ID" value="OGI95228.1"/>
    <property type="molecule type" value="Genomic_DNA"/>
</dbReference>
<organism evidence="3 4">
    <name type="scientific">Candidatus Nomurabacteria bacterium RIFCSPLOWO2_01_FULL_42_17</name>
    <dbReference type="NCBI Taxonomy" id="1801780"/>
    <lineage>
        <taxon>Bacteria</taxon>
        <taxon>Candidatus Nomuraibacteriota</taxon>
    </lineage>
</organism>
<dbReference type="AlphaFoldDB" id="A0A1F6XMJ4"/>
<dbReference type="InterPro" id="IPR002882">
    <property type="entry name" value="CofD"/>
</dbReference>
<name>A0A1F6XMJ4_9BACT</name>
<dbReference type="GO" id="GO:0005737">
    <property type="term" value="C:cytoplasm"/>
    <property type="evidence" value="ECO:0007669"/>
    <property type="project" value="UniProtKB-SubCell"/>
</dbReference>
<comment type="function">
    <text evidence="2">Required for morphogenesis under gluconeogenic growth conditions.</text>
</comment>
<sequence>MKNIVTVGGGTGSYTVLSGLKNLEDVSLTALVSMADDGGSTGVLRDELGVLPPGDVRQCLVALSENSNVVRELMNYRFSEGTLTGHSFGNIFLATLEKVTGDFVKGVEVASEILKVKGNVVPVTKNKAQLSVLLSDGTLIEGENKINHSDLQSVGIKKVFYKNNVELNENARLAIKNADYIILGPGNYYCSVIPNLIVNGFKEAISESKAQIIFPINLTNKQGHTKDWKVSDYVRDIESYLGKSVDIILVNNEPLSAEQIKHYKLQEGDGVLVTDDLKNEKVIREALLSNSFITYSKADVLQNIRSFIRHDSEKLAQSIINIIK</sequence>
<evidence type="ECO:0000313" key="4">
    <source>
        <dbReference type="Proteomes" id="UP000178104"/>
    </source>
</evidence>
<dbReference type="PANTHER" id="PTHR30135">
    <property type="entry name" value="UNCHARACTERIZED PROTEIN YVCK-RELATED"/>
    <property type="match status" value="1"/>
</dbReference>
<dbReference type="STRING" id="1801780.A2917_01080"/>
<dbReference type="NCBIfam" id="TIGR01826">
    <property type="entry name" value="CofD_related"/>
    <property type="match status" value="1"/>
</dbReference>
<dbReference type="InterPro" id="IPR010119">
    <property type="entry name" value="Gluconeogen_factor"/>
</dbReference>
<proteinExistence type="inferred from homology"/>
<gene>
    <name evidence="3" type="ORF">A2917_01080</name>
</gene>
<keyword evidence="1 2" id="KW-0963">Cytoplasm</keyword>
<dbReference type="Pfam" id="PF01933">
    <property type="entry name" value="CofD"/>
    <property type="match status" value="1"/>
</dbReference>
<evidence type="ECO:0000256" key="2">
    <source>
        <dbReference type="HAMAP-Rule" id="MF_00973"/>
    </source>
</evidence>